<evidence type="ECO:0000256" key="1">
    <source>
        <dbReference type="SAM" id="Phobius"/>
    </source>
</evidence>
<dbReference type="EMBL" id="JX628759">
    <property type="protein sequence ID" value="AFX88978.1"/>
    <property type="molecule type" value="Genomic_DNA"/>
</dbReference>
<keyword evidence="1" id="KW-1133">Transmembrane helix</keyword>
<protein>
    <submittedName>
        <fullName evidence="2">Magnetosome protein</fullName>
    </submittedName>
</protein>
<sequence length="86" mass="9463">MFFENCSKTFYLNDFSAVDKEYAVAHIFVGLFMVALGVWGLFEEYYFVIDFLKGFGPIVLIAGGLLATLAGCVPPKSEEGEAHGEN</sequence>
<gene>
    <name evidence="2" type="primary">mamI</name>
</gene>
<keyword evidence="1" id="KW-0812">Transmembrane</keyword>
<keyword evidence="1" id="KW-0472">Membrane</keyword>
<feature type="transmembrane region" description="Helical" evidence="1">
    <location>
        <begin position="21"/>
        <end position="42"/>
    </location>
</feature>
<evidence type="ECO:0000313" key="2">
    <source>
        <dbReference type="EMBL" id="AFX88978.1"/>
    </source>
</evidence>
<reference evidence="2" key="1">
    <citation type="submission" date="2012-09" db="EMBL/GenBank/DDBJ databases">
        <title>Magnetosome gene in the alkaliphilic magnetotactic strain ML-1.</title>
        <authorList>
            <person name="Lefevre C.T."/>
            <person name="Trubitsyn D."/>
            <person name="Bazylinski D.A."/>
        </authorList>
    </citation>
    <scope>NUCLEOTIDE SEQUENCE</scope>
    <source>
        <strain evidence="2">ML-1</strain>
    </source>
</reference>
<dbReference type="InterPro" id="IPR058806">
    <property type="entry name" value="MamI"/>
</dbReference>
<feature type="transmembrane region" description="Helical" evidence="1">
    <location>
        <begin position="54"/>
        <end position="73"/>
    </location>
</feature>
<dbReference type="AlphaFoldDB" id="K7Y7H0"/>
<name>K7Y7H0_9DELT</name>
<accession>K7Y7H0</accession>
<proteinExistence type="predicted"/>
<dbReference type="Pfam" id="PF26391">
    <property type="entry name" value="MamI"/>
    <property type="match status" value="1"/>
</dbReference>
<organism evidence="2">
    <name type="scientific">delta proteobacterium ML-1</name>
    <dbReference type="NCBI Taxonomy" id="947513"/>
    <lineage>
        <taxon>Bacteria</taxon>
        <taxon>Deltaproteobacteria</taxon>
    </lineage>
</organism>